<dbReference type="EMBL" id="JYFN01000036">
    <property type="protein sequence ID" value="KJE21508.1"/>
    <property type="molecule type" value="Genomic_DNA"/>
</dbReference>
<keyword evidence="2" id="KW-1185">Reference proteome</keyword>
<evidence type="ECO:0008006" key="3">
    <source>
        <dbReference type="Google" id="ProtNLM"/>
    </source>
</evidence>
<sequence>MEAELTEARLLRNQADYDCYPANLQAWEYDARKLAASAAVFVKTCESFVIENGYV</sequence>
<dbReference type="AlphaFoldDB" id="A0A0D8BB65"/>
<comment type="caution">
    <text evidence="1">The sequence shown here is derived from an EMBL/GenBank/DDBJ whole genome shotgun (WGS) entry which is preliminary data.</text>
</comment>
<evidence type="ECO:0000313" key="1">
    <source>
        <dbReference type="EMBL" id="KJE21508.1"/>
    </source>
</evidence>
<dbReference type="PATRIC" id="fig|1502723.3.peg.3910"/>
<gene>
    <name evidence="1" type="ORF">FF36_04196</name>
</gene>
<proteinExistence type="predicted"/>
<reference evidence="2" key="1">
    <citation type="submission" date="2015-02" db="EMBL/GenBank/DDBJ databases">
        <title>Draft Genome of Frankia sp. CpI1-S.</title>
        <authorList>
            <person name="Oshone R.T."/>
            <person name="Ngom M."/>
            <person name="Ghodhbane-Gtari F."/>
            <person name="Gtari M."/>
            <person name="Morris K."/>
            <person name="Thomas K."/>
            <person name="Sen A."/>
            <person name="Tisa L.S."/>
        </authorList>
    </citation>
    <scope>NUCLEOTIDE SEQUENCE [LARGE SCALE GENOMIC DNA]</scope>
    <source>
        <strain evidence="2">CpI1-S</strain>
    </source>
</reference>
<accession>A0A0D8BB65</accession>
<protein>
    <recommendedName>
        <fullName evidence="3">HEPN domain-containing protein</fullName>
    </recommendedName>
</protein>
<reference evidence="1 2" key="2">
    <citation type="journal article" date="2016" name="Genome Announc.">
        <title>Permanent Draft Genome Sequences for Two Variants of Frankia sp. Strain CpI1, the First Frankia Strain Isolated from Root Nodules of Comptonia peregrina.</title>
        <authorList>
            <person name="Oshone R."/>
            <person name="Hurst S.G.IV."/>
            <person name="Abebe-Akele F."/>
            <person name="Simpson S."/>
            <person name="Morris K."/>
            <person name="Thomas W.K."/>
            <person name="Tisa L.S."/>
        </authorList>
    </citation>
    <scope>NUCLEOTIDE SEQUENCE [LARGE SCALE GENOMIC DNA]</scope>
    <source>
        <strain evidence="2">CpI1-S</strain>
    </source>
</reference>
<organism evidence="1 2">
    <name type="scientific">Frankia torreyi</name>
    <dbReference type="NCBI Taxonomy" id="1856"/>
    <lineage>
        <taxon>Bacteria</taxon>
        <taxon>Bacillati</taxon>
        <taxon>Actinomycetota</taxon>
        <taxon>Actinomycetes</taxon>
        <taxon>Frankiales</taxon>
        <taxon>Frankiaceae</taxon>
        <taxon>Frankia</taxon>
    </lineage>
</organism>
<name>A0A0D8BB65_9ACTN</name>
<dbReference type="Proteomes" id="UP000032545">
    <property type="component" value="Unassembled WGS sequence"/>
</dbReference>
<evidence type="ECO:0000313" key="2">
    <source>
        <dbReference type="Proteomes" id="UP000032545"/>
    </source>
</evidence>